<comment type="caution">
    <text evidence="2">The sequence shown here is derived from an EMBL/GenBank/DDBJ whole genome shotgun (WGS) entry which is preliminary data.</text>
</comment>
<proteinExistence type="predicted"/>
<keyword evidence="3" id="KW-1185">Reference proteome</keyword>
<evidence type="ECO:0000313" key="3">
    <source>
        <dbReference type="Proteomes" id="UP000765509"/>
    </source>
</evidence>
<gene>
    <name evidence="2" type="ORF">O181_013841</name>
</gene>
<protein>
    <submittedName>
        <fullName evidence="2">Uncharacterized protein</fullName>
    </submittedName>
</protein>
<dbReference type="EMBL" id="AVOT02003639">
    <property type="protein sequence ID" value="MBW0474126.1"/>
    <property type="molecule type" value="Genomic_DNA"/>
</dbReference>
<reference evidence="2" key="1">
    <citation type="submission" date="2021-03" db="EMBL/GenBank/DDBJ databases">
        <title>Draft genome sequence of rust myrtle Austropuccinia psidii MF-1, a brazilian biotype.</title>
        <authorList>
            <person name="Quecine M.C."/>
            <person name="Pachon D.M.R."/>
            <person name="Bonatelli M.L."/>
            <person name="Correr F.H."/>
            <person name="Franceschini L.M."/>
            <person name="Leite T.F."/>
            <person name="Margarido G.R.A."/>
            <person name="Almeida C.A."/>
            <person name="Ferrarezi J.A."/>
            <person name="Labate C.A."/>
        </authorList>
    </citation>
    <scope>NUCLEOTIDE SEQUENCE</scope>
    <source>
        <strain evidence="2">MF-1</strain>
    </source>
</reference>
<organism evidence="2 3">
    <name type="scientific">Austropuccinia psidii MF-1</name>
    <dbReference type="NCBI Taxonomy" id="1389203"/>
    <lineage>
        <taxon>Eukaryota</taxon>
        <taxon>Fungi</taxon>
        <taxon>Dikarya</taxon>
        <taxon>Basidiomycota</taxon>
        <taxon>Pucciniomycotina</taxon>
        <taxon>Pucciniomycetes</taxon>
        <taxon>Pucciniales</taxon>
        <taxon>Sphaerophragmiaceae</taxon>
        <taxon>Austropuccinia</taxon>
    </lineage>
</organism>
<feature type="region of interest" description="Disordered" evidence="1">
    <location>
        <begin position="1"/>
        <end position="24"/>
    </location>
</feature>
<sequence>MQFWAEARRQADRYRSGGAGPYSPRQNPAVFIHGRFGALRPSVHIRASKEHVLLEETPVVSFEALKAPPLLKVQLGQSGATDVCQWADFPALRRSQLERVFINPHIPAL</sequence>
<name>A0A9Q3C0L7_9BASI</name>
<evidence type="ECO:0000256" key="1">
    <source>
        <dbReference type="SAM" id="MobiDB-lite"/>
    </source>
</evidence>
<evidence type="ECO:0000313" key="2">
    <source>
        <dbReference type="EMBL" id="MBW0474126.1"/>
    </source>
</evidence>
<dbReference type="Proteomes" id="UP000765509">
    <property type="component" value="Unassembled WGS sequence"/>
</dbReference>
<feature type="compositionally biased region" description="Basic and acidic residues" evidence="1">
    <location>
        <begin position="1"/>
        <end position="15"/>
    </location>
</feature>
<dbReference type="AlphaFoldDB" id="A0A9Q3C0L7"/>
<accession>A0A9Q3C0L7</accession>